<evidence type="ECO:0000259" key="2">
    <source>
        <dbReference type="PROSITE" id="PS50181"/>
    </source>
</evidence>
<evidence type="ECO:0000256" key="1">
    <source>
        <dbReference type="SAM" id="MobiDB-lite"/>
    </source>
</evidence>
<sequence length="426" mass="48354">MATRTDLLSRLPAELVEQIAQRLETNDICNLRLANTVLANKSQDIFKTCMTNKRIKLEPKPVETFCAMMRPGYPGLLLQNLTIVGVAGVRFDQDSGVPETLARGLQEWQSHSGNSILSSLTLDMVYRKTDGDTPIERELRPDDMAWAAIGRTFNTTASALATSRLPIRKLDLFSNLKTNALGLNYVAAATAAYDLSPSLRHVERLALRVSIRYNARQGEQRYLLMRFKYSDWDPSLAPQLQADRDGLKTLVGLCPSVQDLELQVSQTCFQDDGCDYARDERPFSNVVAALRPGQLRRLVLGGLRVTETELLGFVASHPLEYVVFDCVFLHQYLRRPMGRGDAVHPPGQFRRIFDCLTRDESPLKRIDMHNLWERYKLVHPPSSSGRQRIEYGLDETQEMSEDIMARPYRTGREPGRDYDPGHLRKK</sequence>
<protein>
    <submittedName>
        <fullName evidence="3">Uu.00g029040.m01.CDS01</fullName>
    </submittedName>
</protein>
<feature type="region of interest" description="Disordered" evidence="1">
    <location>
        <begin position="393"/>
        <end position="426"/>
    </location>
</feature>
<keyword evidence="4" id="KW-1185">Reference proteome</keyword>
<proteinExistence type="predicted"/>
<reference evidence="3" key="1">
    <citation type="submission" date="2023-10" db="EMBL/GenBank/DDBJ databases">
        <authorList>
            <person name="Hackl T."/>
        </authorList>
    </citation>
    <scope>NUCLEOTIDE SEQUENCE</scope>
</reference>
<dbReference type="AlphaFoldDB" id="A0AAI8V917"/>
<feature type="domain" description="F-box" evidence="2">
    <location>
        <begin position="5"/>
        <end position="49"/>
    </location>
</feature>
<comment type="caution">
    <text evidence="3">The sequence shown here is derived from an EMBL/GenBank/DDBJ whole genome shotgun (WGS) entry which is preliminary data.</text>
</comment>
<dbReference type="EMBL" id="CAUWAG010000003">
    <property type="protein sequence ID" value="CAJ2500051.1"/>
    <property type="molecule type" value="Genomic_DNA"/>
</dbReference>
<dbReference type="InterPro" id="IPR001810">
    <property type="entry name" value="F-box_dom"/>
</dbReference>
<gene>
    <name evidence="3" type="ORF">KHLLAP_LOCUS519</name>
</gene>
<feature type="compositionally biased region" description="Basic and acidic residues" evidence="1">
    <location>
        <begin position="410"/>
        <end position="426"/>
    </location>
</feature>
<evidence type="ECO:0000313" key="3">
    <source>
        <dbReference type="EMBL" id="CAJ2500051.1"/>
    </source>
</evidence>
<organism evidence="3 4">
    <name type="scientific">Anthostomella pinea</name>
    <dbReference type="NCBI Taxonomy" id="933095"/>
    <lineage>
        <taxon>Eukaryota</taxon>
        <taxon>Fungi</taxon>
        <taxon>Dikarya</taxon>
        <taxon>Ascomycota</taxon>
        <taxon>Pezizomycotina</taxon>
        <taxon>Sordariomycetes</taxon>
        <taxon>Xylariomycetidae</taxon>
        <taxon>Xylariales</taxon>
        <taxon>Xylariaceae</taxon>
        <taxon>Anthostomella</taxon>
    </lineage>
</organism>
<dbReference type="PROSITE" id="PS50181">
    <property type="entry name" value="FBOX"/>
    <property type="match status" value="1"/>
</dbReference>
<evidence type="ECO:0000313" key="4">
    <source>
        <dbReference type="Proteomes" id="UP001295740"/>
    </source>
</evidence>
<accession>A0AAI8V917</accession>
<dbReference type="Proteomes" id="UP001295740">
    <property type="component" value="Unassembled WGS sequence"/>
</dbReference>
<name>A0AAI8V917_9PEZI</name>